<dbReference type="Proteomes" id="UP000032304">
    <property type="component" value="Chromosome 6"/>
</dbReference>
<protein>
    <submittedName>
        <fullName evidence="1">Uncharacterized protein</fullName>
    </submittedName>
</protein>
<name>A0A0D2SXP1_GOSRA</name>
<accession>A0A0D2SXP1</accession>
<sequence length="85" mass="9724">MVMPLIWPEVQVNGNKQQHQQQWQFDALQQPVWGREVCNNYITPENSLLSYDSSANSATLHANQTENGAMKSEEVPSVRLVERLL</sequence>
<organism evidence="1 2">
    <name type="scientific">Gossypium raimondii</name>
    <name type="common">Peruvian cotton</name>
    <name type="synonym">Gossypium klotzschianum subsp. raimondii</name>
    <dbReference type="NCBI Taxonomy" id="29730"/>
    <lineage>
        <taxon>Eukaryota</taxon>
        <taxon>Viridiplantae</taxon>
        <taxon>Streptophyta</taxon>
        <taxon>Embryophyta</taxon>
        <taxon>Tracheophyta</taxon>
        <taxon>Spermatophyta</taxon>
        <taxon>Magnoliopsida</taxon>
        <taxon>eudicotyledons</taxon>
        <taxon>Gunneridae</taxon>
        <taxon>Pentapetalae</taxon>
        <taxon>rosids</taxon>
        <taxon>malvids</taxon>
        <taxon>Malvales</taxon>
        <taxon>Malvaceae</taxon>
        <taxon>Malvoideae</taxon>
        <taxon>Gossypium</taxon>
    </lineage>
</organism>
<evidence type="ECO:0000313" key="1">
    <source>
        <dbReference type="EMBL" id="KJB36080.1"/>
    </source>
</evidence>
<keyword evidence="2" id="KW-1185">Reference proteome</keyword>
<dbReference type="EMBL" id="CM001745">
    <property type="protein sequence ID" value="KJB36080.1"/>
    <property type="molecule type" value="Genomic_DNA"/>
</dbReference>
<proteinExistence type="predicted"/>
<dbReference type="AlphaFoldDB" id="A0A0D2SXP1"/>
<gene>
    <name evidence="1" type="ORF">B456_006G139800</name>
</gene>
<dbReference type="Gramene" id="KJB36080">
    <property type="protein sequence ID" value="KJB36080"/>
    <property type="gene ID" value="B456_006G139800"/>
</dbReference>
<reference evidence="1 2" key="1">
    <citation type="journal article" date="2012" name="Nature">
        <title>Repeated polyploidization of Gossypium genomes and the evolution of spinnable cotton fibres.</title>
        <authorList>
            <person name="Paterson A.H."/>
            <person name="Wendel J.F."/>
            <person name="Gundlach H."/>
            <person name="Guo H."/>
            <person name="Jenkins J."/>
            <person name="Jin D."/>
            <person name="Llewellyn D."/>
            <person name="Showmaker K.C."/>
            <person name="Shu S."/>
            <person name="Udall J."/>
            <person name="Yoo M.J."/>
            <person name="Byers R."/>
            <person name="Chen W."/>
            <person name="Doron-Faigenboim A."/>
            <person name="Duke M.V."/>
            <person name="Gong L."/>
            <person name="Grimwood J."/>
            <person name="Grover C."/>
            <person name="Grupp K."/>
            <person name="Hu G."/>
            <person name="Lee T.H."/>
            <person name="Li J."/>
            <person name="Lin L."/>
            <person name="Liu T."/>
            <person name="Marler B.S."/>
            <person name="Page J.T."/>
            <person name="Roberts A.W."/>
            <person name="Romanel E."/>
            <person name="Sanders W.S."/>
            <person name="Szadkowski E."/>
            <person name="Tan X."/>
            <person name="Tang H."/>
            <person name="Xu C."/>
            <person name="Wang J."/>
            <person name="Wang Z."/>
            <person name="Zhang D."/>
            <person name="Zhang L."/>
            <person name="Ashrafi H."/>
            <person name="Bedon F."/>
            <person name="Bowers J.E."/>
            <person name="Brubaker C.L."/>
            <person name="Chee P.W."/>
            <person name="Das S."/>
            <person name="Gingle A.R."/>
            <person name="Haigler C.H."/>
            <person name="Harker D."/>
            <person name="Hoffmann L.V."/>
            <person name="Hovav R."/>
            <person name="Jones D.C."/>
            <person name="Lemke C."/>
            <person name="Mansoor S."/>
            <person name="ur Rahman M."/>
            <person name="Rainville L.N."/>
            <person name="Rambani A."/>
            <person name="Reddy U.K."/>
            <person name="Rong J.K."/>
            <person name="Saranga Y."/>
            <person name="Scheffler B.E."/>
            <person name="Scheffler J.A."/>
            <person name="Stelly D.M."/>
            <person name="Triplett B.A."/>
            <person name="Van Deynze A."/>
            <person name="Vaslin M.F."/>
            <person name="Waghmare V.N."/>
            <person name="Walford S.A."/>
            <person name="Wright R.J."/>
            <person name="Zaki E.A."/>
            <person name="Zhang T."/>
            <person name="Dennis E.S."/>
            <person name="Mayer K.F."/>
            <person name="Peterson D.G."/>
            <person name="Rokhsar D.S."/>
            <person name="Wang X."/>
            <person name="Schmutz J."/>
        </authorList>
    </citation>
    <scope>NUCLEOTIDE SEQUENCE [LARGE SCALE GENOMIC DNA]</scope>
</reference>
<evidence type="ECO:0000313" key="2">
    <source>
        <dbReference type="Proteomes" id="UP000032304"/>
    </source>
</evidence>